<name>A0ABW3SZ60_9CAUL</name>
<dbReference type="Proteomes" id="UP001597216">
    <property type="component" value="Unassembled WGS sequence"/>
</dbReference>
<protein>
    <submittedName>
        <fullName evidence="2">CaiB/BaiF CoA transferase family protein</fullName>
    </submittedName>
</protein>
<dbReference type="SUPFAM" id="SSF89796">
    <property type="entry name" value="CoA-transferase family III (CaiB/BaiF)"/>
    <property type="match status" value="1"/>
</dbReference>
<evidence type="ECO:0000256" key="1">
    <source>
        <dbReference type="ARBA" id="ARBA00022679"/>
    </source>
</evidence>
<dbReference type="EMBL" id="JBHTLQ010000010">
    <property type="protein sequence ID" value="MFD1190189.1"/>
    <property type="molecule type" value="Genomic_DNA"/>
</dbReference>
<dbReference type="Pfam" id="PF02515">
    <property type="entry name" value="CoA_transf_3"/>
    <property type="match status" value="1"/>
</dbReference>
<comment type="caution">
    <text evidence="2">The sequence shown here is derived from an EMBL/GenBank/DDBJ whole genome shotgun (WGS) entry which is preliminary data.</text>
</comment>
<gene>
    <name evidence="2" type="ORF">ACFQ27_06320</name>
</gene>
<dbReference type="InterPro" id="IPR044855">
    <property type="entry name" value="CoA-Trfase_III_dom3_sf"/>
</dbReference>
<dbReference type="InterPro" id="IPR023606">
    <property type="entry name" value="CoA-Trfase_III_dom_1_sf"/>
</dbReference>
<dbReference type="PANTHER" id="PTHR48207">
    <property type="entry name" value="SUCCINATE--HYDROXYMETHYLGLUTARATE COA-TRANSFERASE"/>
    <property type="match status" value="1"/>
</dbReference>
<proteinExistence type="predicted"/>
<dbReference type="GO" id="GO:0016740">
    <property type="term" value="F:transferase activity"/>
    <property type="evidence" value="ECO:0007669"/>
    <property type="project" value="UniProtKB-KW"/>
</dbReference>
<dbReference type="Gene3D" id="3.30.1540.10">
    <property type="entry name" value="formyl-coa transferase, domain 3"/>
    <property type="match status" value="1"/>
</dbReference>
<reference evidence="3" key="1">
    <citation type="journal article" date="2019" name="Int. J. Syst. Evol. Microbiol.">
        <title>The Global Catalogue of Microorganisms (GCM) 10K type strain sequencing project: providing services to taxonomists for standard genome sequencing and annotation.</title>
        <authorList>
            <consortium name="The Broad Institute Genomics Platform"/>
            <consortium name="The Broad Institute Genome Sequencing Center for Infectious Disease"/>
            <person name="Wu L."/>
            <person name="Ma J."/>
        </authorList>
    </citation>
    <scope>NUCLEOTIDE SEQUENCE [LARGE SCALE GENOMIC DNA]</scope>
    <source>
        <strain evidence="3">CCUG 55074</strain>
    </source>
</reference>
<evidence type="ECO:0000313" key="3">
    <source>
        <dbReference type="Proteomes" id="UP001597216"/>
    </source>
</evidence>
<dbReference type="InterPro" id="IPR003673">
    <property type="entry name" value="CoA-Trfase_fam_III"/>
</dbReference>
<dbReference type="Gene3D" id="3.40.50.10540">
    <property type="entry name" value="Crotonobetainyl-coa:carnitine coa-transferase, domain 1"/>
    <property type="match status" value="1"/>
</dbReference>
<dbReference type="InterPro" id="IPR050483">
    <property type="entry name" value="CoA-transferase_III_domain"/>
</dbReference>
<keyword evidence="1 2" id="KW-0808">Transferase</keyword>
<evidence type="ECO:0000313" key="2">
    <source>
        <dbReference type="EMBL" id="MFD1190189.1"/>
    </source>
</evidence>
<sequence length="407" mass="43313">MPPKQWEVRVLLKGLKVVEFASYIAAPGAAGIMADWGAQVIKVERPEGDPMRHVFADAASDLAGNPTFSLDNRGKRAIVLDISKPSGRDALAKLAQDADVFLTNVRPAALKRAGLDEATLRAANPRLIYAMVTGYGLEGPDADKPGFDVTAFWARAGVGHMTVPKGGEPFLLRTGVGDHTTSLATVSAILAALYEREQTGQGRVVQTSLLATGIYTVSSDLAVQLAFGRLASARPRTAPFDALANFYAASDGRWFVLNPRGAGKDWVPIITAAGRPDLAQDERFATGKARRVNAAALAVELDAAFRKFSFEEVAARLDEADLVWSPFQSPADVSADPQAAAAGAWVEITDGQGHGFRSPAAPARFPGMDQSTRPPAPVLGQHTREILREAGYEDEVIEAMIRDGAAV</sequence>
<organism evidence="2 3">
    <name type="scientific">Phenylobacterium conjunctum</name>
    <dbReference type="NCBI Taxonomy" id="1298959"/>
    <lineage>
        <taxon>Bacteria</taxon>
        <taxon>Pseudomonadati</taxon>
        <taxon>Pseudomonadota</taxon>
        <taxon>Alphaproteobacteria</taxon>
        <taxon>Caulobacterales</taxon>
        <taxon>Caulobacteraceae</taxon>
        <taxon>Phenylobacterium</taxon>
    </lineage>
</organism>
<accession>A0ABW3SZ60</accession>
<dbReference type="PANTHER" id="PTHR48207:SF3">
    <property type="entry name" value="SUCCINATE--HYDROXYMETHYLGLUTARATE COA-TRANSFERASE"/>
    <property type="match status" value="1"/>
</dbReference>
<keyword evidence="3" id="KW-1185">Reference proteome</keyword>